<feature type="transmembrane region" description="Helical" evidence="1">
    <location>
        <begin position="118"/>
        <end position="145"/>
    </location>
</feature>
<dbReference type="RefSeq" id="WP_144089432.1">
    <property type="nucleotide sequence ID" value="NZ_VMHE01000026.1"/>
</dbReference>
<evidence type="ECO:0000313" key="3">
    <source>
        <dbReference type="Proteomes" id="UP000316425"/>
    </source>
</evidence>
<dbReference type="AlphaFoldDB" id="A0A556PA50"/>
<comment type="caution">
    <text evidence="2">The sequence shown here is derived from an EMBL/GenBank/DDBJ whole genome shotgun (WGS) entry which is preliminary data.</text>
</comment>
<feature type="transmembrane region" description="Helical" evidence="1">
    <location>
        <begin position="214"/>
        <end position="234"/>
    </location>
</feature>
<evidence type="ECO:0000313" key="2">
    <source>
        <dbReference type="EMBL" id="TSJ61272.1"/>
    </source>
</evidence>
<evidence type="ECO:0000256" key="1">
    <source>
        <dbReference type="SAM" id="Phobius"/>
    </source>
</evidence>
<dbReference type="OrthoDB" id="1751619at2"/>
<dbReference type="EMBL" id="VMHE01000026">
    <property type="protein sequence ID" value="TSJ61272.1"/>
    <property type="molecule type" value="Genomic_DNA"/>
</dbReference>
<keyword evidence="1" id="KW-0812">Transmembrane</keyword>
<feature type="transmembrane region" description="Helical" evidence="1">
    <location>
        <begin position="75"/>
        <end position="97"/>
    </location>
</feature>
<sequence length="277" mass="31792">MKNFFKLLNFELNRVMKLLIILMGFTFIVQLVGVFVSKNNYLTQVEMLQQNDGSSVSQVLQTIGYFSFDRVVNSLFFIGPIMICVAAILFYVFLIWYRDWFGKNTFVYRLLMLPTERINLFFAKLTTIVLATLSLVGFQLIAIQIEMLVMRWTVPGEYVMEVTLRQLIEFNKILLLIVPNQFELFMSFYGAGILTVVILFTAILLERSYRLKGALIGGTFVVVANLLVILPLILNETIFHSFLYNGEVLLIILALGVIVLAGSIWLSKRLLDKKIRV</sequence>
<name>A0A556PA50_9BACI</name>
<feature type="transmembrane region" description="Helical" evidence="1">
    <location>
        <begin position="246"/>
        <end position="266"/>
    </location>
</feature>
<feature type="transmembrane region" description="Helical" evidence="1">
    <location>
        <begin position="15"/>
        <end position="36"/>
    </location>
</feature>
<reference evidence="2 3" key="1">
    <citation type="submission" date="2019-07" db="EMBL/GenBank/DDBJ databases">
        <title>Allobacillus sp. nov. SKP isolated from shrimp paste of Euphausiacea.</title>
        <authorList>
            <person name="Kanchanasin P."/>
            <person name="Tanasupawat S."/>
            <person name="Shi W."/>
            <person name="Wu L."/>
            <person name="Ma J."/>
        </authorList>
    </citation>
    <scope>NUCLEOTIDE SEQUENCE [LARGE SCALE GENOMIC DNA]</scope>
    <source>
        <strain evidence="2 3">SKP4-8</strain>
    </source>
</reference>
<protein>
    <submittedName>
        <fullName evidence="2">Uncharacterized protein</fullName>
    </submittedName>
</protein>
<keyword evidence="3" id="KW-1185">Reference proteome</keyword>
<feature type="transmembrane region" description="Helical" evidence="1">
    <location>
        <begin position="184"/>
        <end position="205"/>
    </location>
</feature>
<keyword evidence="1" id="KW-0472">Membrane</keyword>
<proteinExistence type="predicted"/>
<organism evidence="2 3">
    <name type="scientific">Allobacillus salarius</name>
    <dbReference type="NCBI Taxonomy" id="1955272"/>
    <lineage>
        <taxon>Bacteria</taxon>
        <taxon>Bacillati</taxon>
        <taxon>Bacillota</taxon>
        <taxon>Bacilli</taxon>
        <taxon>Bacillales</taxon>
        <taxon>Bacillaceae</taxon>
        <taxon>Allobacillus</taxon>
    </lineage>
</organism>
<gene>
    <name evidence="2" type="ORF">FPQ13_11275</name>
</gene>
<keyword evidence="1" id="KW-1133">Transmembrane helix</keyword>
<accession>A0A556PA50</accession>
<dbReference type="Proteomes" id="UP000316425">
    <property type="component" value="Unassembled WGS sequence"/>
</dbReference>